<protein>
    <submittedName>
        <fullName evidence="1">Uncharacterized protein</fullName>
    </submittedName>
</protein>
<reference evidence="1" key="1">
    <citation type="submission" date="2018-05" db="EMBL/GenBank/DDBJ databases">
        <authorList>
            <person name="Lanie J.A."/>
            <person name="Ng W.-L."/>
            <person name="Kazmierczak K.M."/>
            <person name="Andrzejewski T.M."/>
            <person name="Davidsen T.M."/>
            <person name="Wayne K.J."/>
            <person name="Tettelin H."/>
            <person name="Glass J.I."/>
            <person name="Rusch D."/>
            <person name="Podicherti R."/>
            <person name="Tsui H.-C.T."/>
            <person name="Winkler M.E."/>
        </authorList>
    </citation>
    <scope>NUCLEOTIDE SEQUENCE</scope>
</reference>
<sequence length="66" mass="7439">MCANLSQPRGLEGEIGLKVAYISLHFTDVSAESYFFKSEKWGYLNFSGQVNLTTEKQTIVDAMFLL</sequence>
<dbReference type="AlphaFoldDB" id="A0A382GEA1"/>
<dbReference type="EMBL" id="UINC01054938">
    <property type="protein sequence ID" value="SVB73249.1"/>
    <property type="molecule type" value="Genomic_DNA"/>
</dbReference>
<proteinExistence type="predicted"/>
<accession>A0A382GEA1</accession>
<evidence type="ECO:0000313" key="1">
    <source>
        <dbReference type="EMBL" id="SVB73249.1"/>
    </source>
</evidence>
<organism evidence="1">
    <name type="scientific">marine metagenome</name>
    <dbReference type="NCBI Taxonomy" id="408172"/>
    <lineage>
        <taxon>unclassified sequences</taxon>
        <taxon>metagenomes</taxon>
        <taxon>ecological metagenomes</taxon>
    </lineage>
</organism>
<gene>
    <name evidence="1" type="ORF">METZ01_LOCUS226103</name>
</gene>
<name>A0A382GEA1_9ZZZZ</name>